<name>A0ABN9WKE3_9DINO</name>
<organism evidence="1 2">
    <name type="scientific">Prorocentrum cordatum</name>
    <dbReference type="NCBI Taxonomy" id="2364126"/>
    <lineage>
        <taxon>Eukaryota</taxon>
        <taxon>Sar</taxon>
        <taxon>Alveolata</taxon>
        <taxon>Dinophyceae</taxon>
        <taxon>Prorocentrales</taxon>
        <taxon>Prorocentraceae</taxon>
        <taxon>Prorocentrum</taxon>
    </lineage>
</organism>
<protein>
    <recommendedName>
        <fullName evidence="3">Phospholipase B-like</fullName>
    </recommendedName>
</protein>
<proteinExistence type="predicted"/>
<evidence type="ECO:0000313" key="2">
    <source>
        <dbReference type="Proteomes" id="UP001189429"/>
    </source>
</evidence>
<comment type="caution">
    <text evidence="1">The sequence shown here is derived from an EMBL/GenBank/DDBJ whole genome shotgun (WGS) entry which is preliminary data.</text>
</comment>
<feature type="non-terminal residue" evidence="1">
    <location>
        <position position="1"/>
    </location>
</feature>
<dbReference type="EMBL" id="CAUYUJ010018889">
    <property type="protein sequence ID" value="CAK0887041.1"/>
    <property type="molecule type" value="Genomic_DNA"/>
</dbReference>
<evidence type="ECO:0000313" key="1">
    <source>
        <dbReference type="EMBL" id="CAK0887041.1"/>
    </source>
</evidence>
<gene>
    <name evidence="1" type="ORF">PCOR1329_LOCUS68230</name>
</gene>
<feature type="non-terminal residue" evidence="1">
    <location>
        <position position="306"/>
    </location>
</feature>
<accession>A0ABN9WKE3</accession>
<reference evidence="1" key="1">
    <citation type="submission" date="2023-10" db="EMBL/GenBank/DDBJ databases">
        <authorList>
            <person name="Chen Y."/>
            <person name="Shah S."/>
            <person name="Dougan E. K."/>
            <person name="Thang M."/>
            <person name="Chan C."/>
        </authorList>
    </citation>
    <scope>NUCLEOTIDE SEQUENCE [LARGE SCALE GENOMIC DNA]</scope>
</reference>
<sequence length="306" mass="33357">SIILEDARRELCGGNLDFIATVDNTGLVVAFNPGPDYNDRVSDTEFLDLQYEYRAFRSLIENSSELVLDSYEGSLSSLAYGFRGSRFTVEGKLWQDLADATSQLNILCYDLDYPGSELWGTVSEVLNSLDVSEALSGESPTAGPFLSCVDVGPRCGEESTFGTRARQYCPITCGCDHAASALALFVPEHGCPAACTTGQRYLQTLGGMTCSDWAPESPRTYHGADWYQGTDLVQAYTDGLRQTTWPPEVIEHMIQTMSDAIATIGCAGVAQAMLSYNDSDPNPWQFGNLCAETNLYGFRPITTICP</sequence>
<evidence type="ECO:0008006" key="3">
    <source>
        <dbReference type="Google" id="ProtNLM"/>
    </source>
</evidence>
<dbReference type="Proteomes" id="UP001189429">
    <property type="component" value="Unassembled WGS sequence"/>
</dbReference>
<keyword evidence="2" id="KW-1185">Reference proteome</keyword>